<dbReference type="PATRIC" id="fig|359.20.peg.5575"/>
<reference evidence="1" key="1">
    <citation type="journal article" date="1987" name="Mol. Gen. Genet.">
        <title>Characterization and sequence determination of the replicator region in the hairy-root-inducing plasmid pRiA4b.</title>
        <authorList>
            <person name="Nishiguchi R."/>
            <person name="Takanami M."/>
            <person name="Oka A."/>
        </authorList>
    </citation>
    <scope>NUCLEOTIDE SEQUENCE</scope>
    <source>
        <strain evidence="1">A transjugant of cured C58 and A. rhizogenes A4</strain>
        <plasmid evidence="1">pRiA4b</plasmid>
    </source>
</reference>
<accession>Q44438</accession>
<proteinExistence type="predicted"/>
<protein>
    <submittedName>
        <fullName evidence="1">Plasmid pRiA4b replicator region (hairy-root-inducing plasmid)</fullName>
    </submittedName>
</protein>
<sequence>MSVFWMIDRPSDSRSTKRALMGAITLLNKHEGPMPIVDREGEPALHAAVFCRPRHVVAEHCLFTALGTNVDSWIELADKAITHTEDD</sequence>
<keyword evidence="1" id="KW-0614">Plasmid</keyword>
<dbReference type="AlphaFoldDB" id="Q44438"/>
<name>Q44438_RHIRH</name>
<evidence type="ECO:0000313" key="1">
    <source>
        <dbReference type="EMBL" id="CAA28533.1"/>
    </source>
</evidence>
<organism evidence="1">
    <name type="scientific">Rhizobium rhizogenes</name>
    <name type="common">Agrobacterium rhizogenes</name>
    <dbReference type="NCBI Taxonomy" id="359"/>
    <lineage>
        <taxon>Bacteria</taxon>
        <taxon>Pseudomonadati</taxon>
        <taxon>Pseudomonadota</taxon>
        <taxon>Alphaproteobacteria</taxon>
        <taxon>Hyphomicrobiales</taxon>
        <taxon>Rhizobiaceae</taxon>
        <taxon>Rhizobium/Agrobacterium group</taxon>
        <taxon>Rhizobium</taxon>
    </lineage>
</organism>
<geneLocation type="plasmid" evidence="1">
    <name>pRiA4b</name>
</geneLocation>
<dbReference type="PIR" id="H32534">
    <property type="entry name" value="H32534"/>
</dbReference>
<dbReference type="EMBL" id="X04833">
    <property type="protein sequence ID" value="CAA28533.1"/>
    <property type="molecule type" value="Genomic_DNA"/>
</dbReference>